<reference evidence="2" key="1">
    <citation type="submission" date="2020-08" db="EMBL/GenBank/DDBJ databases">
        <title>Multicomponent nature underlies the extraordinary mechanical properties of spider dragline silk.</title>
        <authorList>
            <person name="Kono N."/>
            <person name="Nakamura H."/>
            <person name="Mori M."/>
            <person name="Yoshida Y."/>
            <person name="Ohtoshi R."/>
            <person name="Malay A.D."/>
            <person name="Moran D.A.P."/>
            <person name="Tomita M."/>
            <person name="Numata K."/>
            <person name="Arakawa K."/>
        </authorList>
    </citation>
    <scope>NUCLEOTIDE SEQUENCE</scope>
</reference>
<dbReference type="AlphaFoldDB" id="A0A8X6UHX6"/>
<protein>
    <submittedName>
        <fullName evidence="2">Uncharacterized protein</fullName>
    </submittedName>
</protein>
<accession>A0A8X6UHX6</accession>
<evidence type="ECO:0000313" key="3">
    <source>
        <dbReference type="Proteomes" id="UP000887013"/>
    </source>
</evidence>
<evidence type="ECO:0000256" key="1">
    <source>
        <dbReference type="SAM" id="MobiDB-lite"/>
    </source>
</evidence>
<proteinExistence type="predicted"/>
<organism evidence="2 3">
    <name type="scientific">Nephila pilipes</name>
    <name type="common">Giant wood spider</name>
    <name type="synonym">Nephila maculata</name>
    <dbReference type="NCBI Taxonomy" id="299642"/>
    <lineage>
        <taxon>Eukaryota</taxon>
        <taxon>Metazoa</taxon>
        <taxon>Ecdysozoa</taxon>
        <taxon>Arthropoda</taxon>
        <taxon>Chelicerata</taxon>
        <taxon>Arachnida</taxon>
        <taxon>Araneae</taxon>
        <taxon>Araneomorphae</taxon>
        <taxon>Entelegynae</taxon>
        <taxon>Araneoidea</taxon>
        <taxon>Nephilidae</taxon>
        <taxon>Nephila</taxon>
    </lineage>
</organism>
<dbReference type="EMBL" id="BMAW01127020">
    <property type="protein sequence ID" value="GFU19312.1"/>
    <property type="molecule type" value="Genomic_DNA"/>
</dbReference>
<name>A0A8X6UHX6_NEPPI</name>
<feature type="region of interest" description="Disordered" evidence="1">
    <location>
        <begin position="22"/>
        <end position="49"/>
    </location>
</feature>
<gene>
    <name evidence="2" type="ORF">NPIL_175981</name>
</gene>
<dbReference type="Proteomes" id="UP000887013">
    <property type="component" value="Unassembled WGS sequence"/>
</dbReference>
<comment type="caution">
    <text evidence="2">The sequence shown here is derived from an EMBL/GenBank/DDBJ whole genome shotgun (WGS) entry which is preliminary data.</text>
</comment>
<sequence length="207" mass="23126">MSDESLKKLLTGAMISPKVEFSEDTRRNVKKDLAESAHQPEDQPAARDLEWSSDSCYPIWTAHTSQEAGSAFASGSKVVKKTCKKLCCVSPRMDVITYHGRATPPNNMDEPLLNDQEIAIDNLPEQPVMVCCRCVQMRTTLAGKIRNSFYWMMFQCCLLSFPVTAVSLEYRGDGSNVKRYEFRLSVVLAPTSGTCVPSVRTSRQEDS</sequence>
<evidence type="ECO:0000313" key="2">
    <source>
        <dbReference type="EMBL" id="GFU19312.1"/>
    </source>
</evidence>
<keyword evidence="3" id="KW-1185">Reference proteome</keyword>